<feature type="domain" description="Gnk2-homologous" evidence="5">
    <location>
        <begin position="133"/>
        <end position="239"/>
    </location>
</feature>
<gene>
    <name evidence="6" type="ORF">DCAF_LOCUS23591</name>
</gene>
<evidence type="ECO:0000313" key="7">
    <source>
        <dbReference type="Proteomes" id="UP001314170"/>
    </source>
</evidence>
<reference evidence="6 7" key="1">
    <citation type="submission" date="2024-01" db="EMBL/GenBank/DDBJ databases">
        <authorList>
            <person name="Waweru B."/>
        </authorList>
    </citation>
    <scope>NUCLEOTIDE SEQUENCE [LARGE SCALE GENOMIC DNA]</scope>
</reference>
<dbReference type="PROSITE" id="PS51473">
    <property type="entry name" value="GNK2"/>
    <property type="match status" value="2"/>
</dbReference>
<dbReference type="Proteomes" id="UP001314170">
    <property type="component" value="Unassembled WGS sequence"/>
</dbReference>
<organism evidence="6 7">
    <name type="scientific">Dovyalis caffra</name>
    <dbReference type="NCBI Taxonomy" id="77055"/>
    <lineage>
        <taxon>Eukaryota</taxon>
        <taxon>Viridiplantae</taxon>
        <taxon>Streptophyta</taxon>
        <taxon>Embryophyta</taxon>
        <taxon>Tracheophyta</taxon>
        <taxon>Spermatophyta</taxon>
        <taxon>Magnoliopsida</taxon>
        <taxon>eudicotyledons</taxon>
        <taxon>Gunneridae</taxon>
        <taxon>Pentapetalae</taxon>
        <taxon>rosids</taxon>
        <taxon>fabids</taxon>
        <taxon>Malpighiales</taxon>
        <taxon>Salicaceae</taxon>
        <taxon>Flacourtieae</taxon>
        <taxon>Dovyalis</taxon>
    </lineage>
</organism>
<evidence type="ECO:0000256" key="2">
    <source>
        <dbReference type="ARBA" id="ARBA00022737"/>
    </source>
</evidence>
<feature type="chain" id="PRO_5043718467" description="Gnk2-homologous domain-containing protein" evidence="4">
    <location>
        <begin position="27"/>
        <end position="273"/>
    </location>
</feature>
<evidence type="ECO:0000259" key="5">
    <source>
        <dbReference type="PROSITE" id="PS51473"/>
    </source>
</evidence>
<feature type="signal peptide" evidence="4">
    <location>
        <begin position="1"/>
        <end position="26"/>
    </location>
</feature>
<dbReference type="PANTHER" id="PTHR32099">
    <property type="entry name" value="CYSTEINE-RICH REPEAT SECRETORY PROTEIN"/>
    <property type="match status" value="1"/>
</dbReference>
<sequence length="273" mass="29983">MFLLHNPTPFISLLITIVTLIGSIDCQATYSSHICSDSQNSTANATYTSNLSTLLSSLSSKASLNSFYEDSSNGIYSLYLCRGDVSSNTCQTCVNNATQDIRQRCSSNRTAIIWYDECMLRYSNRNFLGVDQTYPRVLMWNSKNTTSPDEQNFGALGLIYTLIDYVPYTNTMFGTNQSAVPDGSQNRYALVQCSRDINSSDCSSCLGMLGDAVTECCQAKVGWRILAPSCSLRYEEYPFYQLSSTPPGTVPAAPEPGSEAKPGNGESNTKTWL</sequence>
<keyword evidence="2" id="KW-0677">Repeat</keyword>
<dbReference type="AlphaFoldDB" id="A0AAV1SKE0"/>
<dbReference type="InterPro" id="IPR038408">
    <property type="entry name" value="GNK2_sf"/>
</dbReference>
<dbReference type="InterPro" id="IPR002902">
    <property type="entry name" value="GNK2"/>
</dbReference>
<feature type="region of interest" description="Disordered" evidence="3">
    <location>
        <begin position="245"/>
        <end position="273"/>
    </location>
</feature>
<dbReference type="Gene3D" id="3.30.430.20">
    <property type="entry name" value="Gnk2 domain, C-X8-C-X2-C motif"/>
    <property type="match status" value="2"/>
</dbReference>
<dbReference type="EMBL" id="CAWUPB010001184">
    <property type="protein sequence ID" value="CAK7350915.1"/>
    <property type="molecule type" value="Genomic_DNA"/>
</dbReference>
<dbReference type="FunFam" id="3.30.430.20:FF:000003">
    <property type="entry name" value="Cysteine-rich RLK (RECEPTOR-like protein kinase) 10"/>
    <property type="match status" value="1"/>
</dbReference>
<evidence type="ECO:0000256" key="4">
    <source>
        <dbReference type="SAM" id="SignalP"/>
    </source>
</evidence>
<protein>
    <recommendedName>
        <fullName evidence="5">Gnk2-homologous domain-containing protein</fullName>
    </recommendedName>
</protein>
<proteinExistence type="predicted"/>
<keyword evidence="7" id="KW-1185">Reference proteome</keyword>
<evidence type="ECO:0000256" key="1">
    <source>
        <dbReference type="ARBA" id="ARBA00022729"/>
    </source>
</evidence>
<evidence type="ECO:0000256" key="3">
    <source>
        <dbReference type="SAM" id="MobiDB-lite"/>
    </source>
</evidence>
<accession>A0AAV1SKE0</accession>
<dbReference type="Pfam" id="PF01657">
    <property type="entry name" value="Stress-antifung"/>
    <property type="match status" value="2"/>
</dbReference>
<dbReference type="CDD" id="cd23509">
    <property type="entry name" value="Gnk2-like"/>
    <property type="match status" value="2"/>
</dbReference>
<dbReference type="PANTHER" id="PTHR32099:SF31">
    <property type="entry name" value="PROTEIN KINASE DOMAIN-CONTAINING PROTEIN"/>
    <property type="match status" value="1"/>
</dbReference>
<keyword evidence="1 4" id="KW-0732">Signal</keyword>
<name>A0AAV1SKE0_9ROSI</name>
<evidence type="ECO:0000313" key="6">
    <source>
        <dbReference type="EMBL" id="CAK7350915.1"/>
    </source>
</evidence>
<feature type="domain" description="Gnk2-homologous" evidence="5">
    <location>
        <begin position="29"/>
        <end position="127"/>
    </location>
</feature>
<comment type="caution">
    <text evidence="6">The sequence shown here is derived from an EMBL/GenBank/DDBJ whole genome shotgun (WGS) entry which is preliminary data.</text>
</comment>